<dbReference type="PROSITE" id="PS00395">
    <property type="entry name" value="ALANINE_RACEMASE"/>
    <property type="match status" value="1"/>
</dbReference>
<dbReference type="GO" id="GO:0005829">
    <property type="term" value="C:cytosol"/>
    <property type="evidence" value="ECO:0007669"/>
    <property type="project" value="TreeGrafter"/>
</dbReference>
<evidence type="ECO:0000313" key="9">
    <source>
        <dbReference type="EMBL" id="SPF48988.1"/>
    </source>
</evidence>
<dbReference type="Proteomes" id="UP000238701">
    <property type="component" value="Unassembled WGS sequence"/>
</dbReference>
<dbReference type="PANTHER" id="PTHR30511">
    <property type="entry name" value="ALANINE RACEMASE"/>
    <property type="match status" value="1"/>
</dbReference>
<feature type="binding site" evidence="5 7">
    <location>
        <position position="331"/>
    </location>
    <ligand>
        <name>substrate</name>
    </ligand>
</feature>
<dbReference type="GO" id="GO:0030632">
    <property type="term" value="P:D-alanine biosynthetic process"/>
    <property type="evidence" value="ECO:0007669"/>
    <property type="project" value="UniProtKB-UniRule"/>
</dbReference>
<dbReference type="InterPro" id="IPR029066">
    <property type="entry name" value="PLP-binding_barrel"/>
</dbReference>
<keyword evidence="3 5" id="KW-0663">Pyridoxal phosphate</keyword>
<evidence type="ECO:0000256" key="2">
    <source>
        <dbReference type="ARBA" id="ARBA00001933"/>
    </source>
</evidence>
<comment type="similarity">
    <text evidence="5">Belongs to the alanine racemase family.</text>
</comment>
<dbReference type="HAMAP" id="MF_01201">
    <property type="entry name" value="Ala_racemase"/>
    <property type="match status" value="1"/>
</dbReference>
<dbReference type="Gene3D" id="2.40.37.10">
    <property type="entry name" value="Lyase, Ornithine Decarboxylase, Chain A, domain 1"/>
    <property type="match status" value="1"/>
</dbReference>
<feature type="domain" description="Alanine racemase C-terminal" evidence="8">
    <location>
        <begin position="262"/>
        <end position="390"/>
    </location>
</feature>
<accession>A0A2U3LAR4</accession>
<dbReference type="Pfam" id="PF00842">
    <property type="entry name" value="Ala_racemase_C"/>
    <property type="match status" value="1"/>
</dbReference>
<dbReference type="UniPathway" id="UPA00042">
    <property type="reaction ID" value="UER00497"/>
</dbReference>
<dbReference type="Pfam" id="PF01168">
    <property type="entry name" value="Ala_racemase_N"/>
    <property type="match status" value="1"/>
</dbReference>
<dbReference type="NCBIfam" id="TIGR00492">
    <property type="entry name" value="alr"/>
    <property type="match status" value="1"/>
</dbReference>
<dbReference type="FunFam" id="3.20.20.10:FF:000002">
    <property type="entry name" value="Alanine racemase"/>
    <property type="match status" value="1"/>
</dbReference>
<dbReference type="InterPro" id="IPR009006">
    <property type="entry name" value="Ala_racemase/Decarboxylase_C"/>
</dbReference>
<dbReference type="InterPro" id="IPR011079">
    <property type="entry name" value="Ala_racemase_C"/>
</dbReference>
<comment type="pathway">
    <text evidence="5">Amino-acid biosynthesis; D-alanine biosynthesis; D-alanine from L-alanine: step 1/1.</text>
</comment>
<dbReference type="SUPFAM" id="SSF50621">
    <property type="entry name" value="Alanine racemase C-terminal domain-like"/>
    <property type="match status" value="1"/>
</dbReference>
<comment type="cofactor">
    <cofactor evidence="2 5 6">
        <name>pyridoxal 5'-phosphate</name>
        <dbReference type="ChEBI" id="CHEBI:597326"/>
    </cofactor>
</comment>
<evidence type="ECO:0000256" key="3">
    <source>
        <dbReference type="ARBA" id="ARBA00022898"/>
    </source>
</evidence>
<dbReference type="Gene3D" id="3.20.20.10">
    <property type="entry name" value="Alanine racemase"/>
    <property type="match status" value="1"/>
</dbReference>
<protein>
    <recommendedName>
        <fullName evidence="5">Alanine racemase</fullName>
        <ecNumber evidence="5">5.1.1.1</ecNumber>
    </recommendedName>
</protein>
<dbReference type="EMBL" id="OMOD01000188">
    <property type="protein sequence ID" value="SPF48988.1"/>
    <property type="molecule type" value="Genomic_DNA"/>
</dbReference>
<comment type="catalytic activity">
    <reaction evidence="1 5">
        <text>L-alanine = D-alanine</text>
        <dbReference type="Rhea" id="RHEA:20249"/>
        <dbReference type="ChEBI" id="CHEBI:57416"/>
        <dbReference type="ChEBI" id="CHEBI:57972"/>
        <dbReference type="EC" id="5.1.1.1"/>
    </reaction>
</comment>
<dbReference type="InterPro" id="IPR001608">
    <property type="entry name" value="Ala_racemase_N"/>
</dbReference>
<dbReference type="PRINTS" id="PR00992">
    <property type="entry name" value="ALARACEMASE"/>
</dbReference>
<feature type="modified residue" description="N6-(pyridoxal phosphate)lysine" evidence="5 6">
    <location>
        <position position="47"/>
    </location>
</feature>
<keyword evidence="4 5" id="KW-0413">Isomerase</keyword>
<dbReference type="AlphaFoldDB" id="A0A2U3LAR4"/>
<reference evidence="10" key="1">
    <citation type="submission" date="2018-02" db="EMBL/GenBank/DDBJ databases">
        <authorList>
            <person name="Hausmann B."/>
        </authorList>
    </citation>
    <scope>NUCLEOTIDE SEQUENCE [LARGE SCALE GENOMIC DNA]</scope>
    <source>
        <strain evidence="10">Peat soil MAG SbA1</strain>
    </source>
</reference>
<evidence type="ECO:0000313" key="10">
    <source>
        <dbReference type="Proteomes" id="UP000238701"/>
    </source>
</evidence>
<dbReference type="PANTHER" id="PTHR30511:SF0">
    <property type="entry name" value="ALANINE RACEMASE, CATABOLIC-RELATED"/>
    <property type="match status" value="1"/>
</dbReference>
<dbReference type="GO" id="GO:0030170">
    <property type="term" value="F:pyridoxal phosphate binding"/>
    <property type="evidence" value="ECO:0007669"/>
    <property type="project" value="UniProtKB-UniRule"/>
</dbReference>
<evidence type="ECO:0000256" key="4">
    <source>
        <dbReference type="ARBA" id="ARBA00023235"/>
    </source>
</evidence>
<organism evidence="9 10">
    <name type="scientific">Candidatus Sulfotelmatobacter kueseliae</name>
    <dbReference type="NCBI Taxonomy" id="2042962"/>
    <lineage>
        <taxon>Bacteria</taxon>
        <taxon>Pseudomonadati</taxon>
        <taxon>Acidobacteriota</taxon>
        <taxon>Terriglobia</taxon>
        <taxon>Terriglobales</taxon>
        <taxon>Candidatus Korobacteraceae</taxon>
        <taxon>Candidatus Sulfotelmatobacter</taxon>
    </lineage>
</organism>
<comment type="function">
    <text evidence="5">Catalyzes the interconversion of L-alanine and D-alanine. May also act on other amino acids.</text>
</comment>
<gene>
    <name evidence="9" type="ORF">SBA1_90122</name>
</gene>
<dbReference type="SMART" id="SM01005">
    <property type="entry name" value="Ala_racemase_C"/>
    <property type="match status" value="1"/>
</dbReference>
<dbReference type="InterPro" id="IPR020622">
    <property type="entry name" value="Ala_racemase_pyridoxalP-BS"/>
</dbReference>
<dbReference type="InterPro" id="IPR000821">
    <property type="entry name" value="Ala_racemase"/>
</dbReference>
<sequence length="391" mass="42381">MATTAEILSRAATRPTWAEVSLTALRQNFRTVQKHVGANVTVCAVVKADAYGHGAVECSRALEAEGTRWLGVTSLDEAIPLRDAEIRSNILLMTGFWRGEETEIVRLGLTPTVWEPWHIESLEAAAAALGVARHPVHLKVDTGMGRLGVAVERLPEALAALKAAQHLVLEGFSTHLASSEIMDAPSVAEQQRNFEAARRMVREAGLEPAFVHVANTNAVISRRDTWANMVRPGVALYGYYLPFQRAGREVSGGTLRLPVKPILTWKTRILSLRNFGSNQPLGYGGTYVTKAPAHVAVLPVGYADGYNRQLSNRGRVIVREHYAPVVGSISMDLTLADVTGIPGVSVGDEVILLGASEGLSVDALDHARLANSSPYEILCNISKRVPRRYVS</sequence>
<feature type="active site" description="Proton acceptor; specific for D-alanine" evidence="5">
    <location>
        <position position="47"/>
    </location>
</feature>
<proteinExistence type="inferred from homology"/>
<dbReference type="GO" id="GO:0008784">
    <property type="term" value="F:alanine racemase activity"/>
    <property type="evidence" value="ECO:0007669"/>
    <property type="project" value="UniProtKB-UniRule"/>
</dbReference>
<dbReference type="EC" id="5.1.1.1" evidence="5"/>
<evidence type="ECO:0000256" key="5">
    <source>
        <dbReference type="HAMAP-Rule" id="MF_01201"/>
    </source>
</evidence>
<evidence type="ECO:0000256" key="1">
    <source>
        <dbReference type="ARBA" id="ARBA00000316"/>
    </source>
</evidence>
<evidence type="ECO:0000259" key="8">
    <source>
        <dbReference type="SMART" id="SM01005"/>
    </source>
</evidence>
<evidence type="ECO:0000256" key="7">
    <source>
        <dbReference type="PIRSR" id="PIRSR600821-52"/>
    </source>
</evidence>
<feature type="active site" description="Proton acceptor; specific for L-alanine" evidence="5">
    <location>
        <position position="283"/>
    </location>
</feature>
<feature type="binding site" evidence="5 7">
    <location>
        <position position="146"/>
    </location>
    <ligand>
        <name>substrate</name>
    </ligand>
</feature>
<dbReference type="CDD" id="cd00430">
    <property type="entry name" value="PLPDE_III_AR"/>
    <property type="match status" value="1"/>
</dbReference>
<evidence type="ECO:0000256" key="6">
    <source>
        <dbReference type="PIRSR" id="PIRSR600821-50"/>
    </source>
</evidence>
<name>A0A2U3LAR4_9BACT</name>
<dbReference type="SUPFAM" id="SSF51419">
    <property type="entry name" value="PLP-binding barrel"/>
    <property type="match status" value="1"/>
</dbReference>